<accession>A0A5B6VMB0</accession>
<dbReference type="AlphaFoldDB" id="A0A5B6VMB0"/>
<comment type="caution">
    <text evidence="2">The sequence shown here is derived from an EMBL/GenBank/DDBJ whole genome shotgun (WGS) entry which is preliminary data.</text>
</comment>
<evidence type="ECO:0000259" key="1">
    <source>
        <dbReference type="Pfam" id="PF13976"/>
    </source>
</evidence>
<reference evidence="3" key="1">
    <citation type="journal article" date="2019" name="Plant Biotechnol. J.">
        <title>Genome sequencing of the Australian wild diploid species Gossypium australe highlights disease resistance and delayed gland morphogenesis.</title>
        <authorList>
            <person name="Cai Y."/>
            <person name="Cai X."/>
            <person name="Wang Q."/>
            <person name="Wang P."/>
            <person name="Zhang Y."/>
            <person name="Cai C."/>
            <person name="Xu Y."/>
            <person name="Wang K."/>
            <person name="Zhou Z."/>
            <person name="Wang C."/>
            <person name="Geng S."/>
            <person name="Li B."/>
            <person name="Dong Q."/>
            <person name="Hou Y."/>
            <person name="Wang H."/>
            <person name="Ai P."/>
            <person name="Liu Z."/>
            <person name="Yi F."/>
            <person name="Sun M."/>
            <person name="An G."/>
            <person name="Cheng J."/>
            <person name="Zhang Y."/>
            <person name="Shi Q."/>
            <person name="Xie Y."/>
            <person name="Shi X."/>
            <person name="Chang Y."/>
            <person name="Huang F."/>
            <person name="Chen Y."/>
            <person name="Hong S."/>
            <person name="Mi L."/>
            <person name="Sun Q."/>
            <person name="Zhang L."/>
            <person name="Zhou B."/>
            <person name="Peng R."/>
            <person name="Zhang X."/>
            <person name="Liu F."/>
        </authorList>
    </citation>
    <scope>NUCLEOTIDE SEQUENCE [LARGE SCALE GENOMIC DNA]</scope>
    <source>
        <strain evidence="3">cv. PA1801</strain>
    </source>
</reference>
<dbReference type="OrthoDB" id="2015125at2759"/>
<sequence>MLLKLLTKKRRINSLWLLALQYVILVKIKISNGEYIAVKGKGKIAIRSISGTKFIKDVLLYLALCLIKYANDNDVFKVKMKGKSFALNPLKEKQVAFSTNVYVEVWDKRLGHFNHETIANLQRKELIQSLPCFEYDILNCRDCQQGKQSRIPFKQPTWRAIEKL</sequence>
<organism evidence="2 3">
    <name type="scientific">Gossypium australe</name>
    <dbReference type="NCBI Taxonomy" id="47621"/>
    <lineage>
        <taxon>Eukaryota</taxon>
        <taxon>Viridiplantae</taxon>
        <taxon>Streptophyta</taxon>
        <taxon>Embryophyta</taxon>
        <taxon>Tracheophyta</taxon>
        <taxon>Spermatophyta</taxon>
        <taxon>Magnoliopsida</taxon>
        <taxon>eudicotyledons</taxon>
        <taxon>Gunneridae</taxon>
        <taxon>Pentapetalae</taxon>
        <taxon>rosids</taxon>
        <taxon>malvids</taxon>
        <taxon>Malvales</taxon>
        <taxon>Malvaceae</taxon>
        <taxon>Malvoideae</taxon>
        <taxon>Gossypium</taxon>
    </lineage>
</organism>
<proteinExistence type="predicted"/>
<gene>
    <name evidence="2" type="ORF">EPI10_015926</name>
</gene>
<evidence type="ECO:0000313" key="3">
    <source>
        <dbReference type="Proteomes" id="UP000325315"/>
    </source>
</evidence>
<protein>
    <submittedName>
        <fullName evidence="2">Retrovirus-related Pol polyprotein from transposon TNT 1-94</fullName>
    </submittedName>
</protein>
<dbReference type="InterPro" id="IPR025724">
    <property type="entry name" value="GAG-pre-integrase_dom"/>
</dbReference>
<name>A0A5B6VMB0_9ROSI</name>
<dbReference type="Proteomes" id="UP000325315">
    <property type="component" value="Unassembled WGS sequence"/>
</dbReference>
<keyword evidence="3" id="KW-1185">Reference proteome</keyword>
<dbReference type="Pfam" id="PF13976">
    <property type="entry name" value="gag_pre-integrs"/>
    <property type="match status" value="1"/>
</dbReference>
<feature type="domain" description="GAG-pre-integrase" evidence="1">
    <location>
        <begin position="97"/>
        <end position="148"/>
    </location>
</feature>
<dbReference type="EMBL" id="SMMG02000006">
    <property type="protein sequence ID" value="KAA3470197.1"/>
    <property type="molecule type" value="Genomic_DNA"/>
</dbReference>
<evidence type="ECO:0000313" key="2">
    <source>
        <dbReference type="EMBL" id="KAA3470197.1"/>
    </source>
</evidence>